<reference evidence="4" key="1">
    <citation type="submission" date="2017-03" db="EMBL/GenBank/DDBJ databases">
        <title>Phytopthora megakarya and P. palmivora, two closely related causual agents of cacao black pod achieved similar genome size and gene model numbers by different mechanisms.</title>
        <authorList>
            <person name="Ali S."/>
            <person name="Shao J."/>
            <person name="Larry D.J."/>
            <person name="Kronmiller B."/>
            <person name="Shen D."/>
            <person name="Strem M.D."/>
            <person name="Melnick R.L."/>
            <person name="Guiltinan M.J."/>
            <person name="Tyler B.M."/>
            <person name="Meinhardt L.W."/>
            <person name="Bailey B.A."/>
        </authorList>
    </citation>
    <scope>NUCLEOTIDE SEQUENCE [LARGE SCALE GENOMIC DNA]</scope>
    <source>
        <strain evidence="4">zdho120</strain>
    </source>
</reference>
<dbReference type="InterPro" id="IPR032675">
    <property type="entry name" value="LRR_dom_sf"/>
</dbReference>
<dbReference type="EMBL" id="NBNE01006070">
    <property type="protein sequence ID" value="OWZ02584.1"/>
    <property type="molecule type" value="Genomic_DNA"/>
</dbReference>
<evidence type="ECO:0000313" key="3">
    <source>
        <dbReference type="EMBL" id="OWZ02584.1"/>
    </source>
</evidence>
<keyword evidence="1" id="KW-0472">Membrane</keyword>
<sequence length="581" mass="65779">MKSDSHAVKIVRIWVKLADLAVESAILYQILEAGSPLLLVAVFAAIVGMNALSCVLMMMLPDTYSGLLEMFVDIFFDFMIVVVYPVLGVIYCLSAFDLDRRRIAINLDIFPVGWFERNASIIANPVQTDIIYKSLKSLQIFSLKDFFLRVGVHLAFSYRLHRMAELQDPRNKPVRLYPKRHYSSIGVLVVFAVAMVIFVEKSVWTSAVACQPHPECAVKAHRWTIVEDGSLVQCPCLTLIDGDLAPKTFKEWMQPENVTAKVDQLATTGDLRTIQLINRYFPSFPEQLRSCHNIRHLSLVYTYTERIPDWVKEFNELEYLYVPFSLFLSFTILHLHFASHSYVEGSLSNSLLELPDDMFDDMPSLTFIHLGMHVHLAKLPSFDGLVSLKALTLAMFTSLEVLPTFDSLVNLERLVLSFVPIIETLPDMKSLDKLKAFSVNDRGSWCCNGFLHDCDQQNTFCAAQPFWGIPAASCLSSTNPTLKATNSTLALVEKFASTVCQEQKIKPGPGFPTPENVSQCEGILYRKCEVPGYTEAMCYNTRFMAIYCNSEPLLIEMRRRQIQLGVGDKCNPEYEEWLGCK</sequence>
<proteinExistence type="predicted"/>
<dbReference type="AlphaFoldDB" id="A0A225VBX0"/>
<feature type="domain" description="WLGC" evidence="2">
    <location>
        <begin position="516"/>
        <end position="581"/>
    </location>
</feature>
<dbReference type="InterPro" id="IPR058256">
    <property type="entry name" value="WLGC"/>
</dbReference>
<dbReference type="Pfam" id="PF26605">
    <property type="entry name" value="WLGC"/>
    <property type="match status" value="1"/>
</dbReference>
<evidence type="ECO:0000313" key="4">
    <source>
        <dbReference type="Proteomes" id="UP000198211"/>
    </source>
</evidence>
<dbReference type="Gene3D" id="3.80.10.10">
    <property type="entry name" value="Ribonuclease Inhibitor"/>
    <property type="match status" value="1"/>
</dbReference>
<evidence type="ECO:0000259" key="2">
    <source>
        <dbReference type="Pfam" id="PF26605"/>
    </source>
</evidence>
<keyword evidence="1" id="KW-0812">Transmembrane</keyword>
<comment type="caution">
    <text evidence="3">The sequence shown here is derived from an EMBL/GenBank/DDBJ whole genome shotgun (WGS) entry which is preliminary data.</text>
</comment>
<gene>
    <name evidence="3" type="ORF">PHMEG_00025830</name>
</gene>
<name>A0A225VBX0_9STRA</name>
<keyword evidence="1" id="KW-1133">Transmembrane helix</keyword>
<protein>
    <recommendedName>
        <fullName evidence="2">WLGC domain-containing protein</fullName>
    </recommendedName>
</protein>
<organism evidence="3 4">
    <name type="scientific">Phytophthora megakarya</name>
    <dbReference type="NCBI Taxonomy" id="4795"/>
    <lineage>
        <taxon>Eukaryota</taxon>
        <taxon>Sar</taxon>
        <taxon>Stramenopiles</taxon>
        <taxon>Oomycota</taxon>
        <taxon>Peronosporomycetes</taxon>
        <taxon>Peronosporales</taxon>
        <taxon>Peronosporaceae</taxon>
        <taxon>Phytophthora</taxon>
    </lineage>
</organism>
<dbReference type="OrthoDB" id="122245at2759"/>
<feature type="transmembrane region" description="Helical" evidence="1">
    <location>
        <begin position="37"/>
        <end position="59"/>
    </location>
</feature>
<feature type="transmembrane region" description="Helical" evidence="1">
    <location>
        <begin position="71"/>
        <end position="93"/>
    </location>
</feature>
<feature type="transmembrane region" description="Helical" evidence="1">
    <location>
        <begin position="182"/>
        <end position="199"/>
    </location>
</feature>
<accession>A0A225VBX0</accession>
<keyword evidence="4" id="KW-1185">Reference proteome</keyword>
<dbReference type="Proteomes" id="UP000198211">
    <property type="component" value="Unassembled WGS sequence"/>
</dbReference>
<dbReference type="SUPFAM" id="SSF52058">
    <property type="entry name" value="L domain-like"/>
    <property type="match status" value="1"/>
</dbReference>
<evidence type="ECO:0000256" key="1">
    <source>
        <dbReference type="SAM" id="Phobius"/>
    </source>
</evidence>